<evidence type="ECO:0000313" key="2">
    <source>
        <dbReference type="EMBL" id="SFU20857.1"/>
    </source>
</evidence>
<feature type="compositionally biased region" description="Basic and acidic residues" evidence="1">
    <location>
        <begin position="174"/>
        <end position="187"/>
    </location>
</feature>
<organism evidence="2 3">
    <name type="scientific">Paraburkholderia aspalathi</name>
    <dbReference type="NCBI Taxonomy" id="1324617"/>
    <lineage>
        <taxon>Bacteria</taxon>
        <taxon>Pseudomonadati</taxon>
        <taxon>Pseudomonadota</taxon>
        <taxon>Betaproteobacteria</taxon>
        <taxon>Burkholderiales</taxon>
        <taxon>Burkholderiaceae</taxon>
        <taxon>Paraburkholderia</taxon>
    </lineage>
</organism>
<dbReference type="InterPro" id="IPR009057">
    <property type="entry name" value="Homeodomain-like_sf"/>
</dbReference>
<dbReference type="InterPro" id="IPR002514">
    <property type="entry name" value="Transposase_8"/>
</dbReference>
<evidence type="ECO:0000313" key="3">
    <source>
        <dbReference type="Proteomes" id="UP000198844"/>
    </source>
</evidence>
<dbReference type="GO" id="GO:0004803">
    <property type="term" value="F:transposase activity"/>
    <property type="evidence" value="ECO:0007669"/>
    <property type="project" value="InterPro"/>
</dbReference>
<dbReference type="Proteomes" id="UP000198844">
    <property type="component" value="Unassembled WGS sequence"/>
</dbReference>
<evidence type="ECO:0000256" key="1">
    <source>
        <dbReference type="SAM" id="MobiDB-lite"/>
    </source>
</evidence>
<protein>
    <submittedName>
        <fullName evidence="2">Transposase</fullName>
    </submittedName>
</protein>
<feature type="region of interest" description="Disordered" evidence="1">
    <location>
        <begin position="163"/>
        <end position="187"/>
    </location>
</feature>
<gene>
    <name evidence="2" type="ORF">SAMN05192563_1015118</name>
</gene>
<accession>A0A1I7EA96</accession>
<proteinExistence type="predicted"/>
<sequence>MYSYEDRMRAVRLYLKLGKRVGATIRQLGYPTKNSLKSWHLEYERCHDLRTGYVRSTPKYSAEQKKVAVDHYLGHGRCAAATLRALGYPSRGTLVAWIEELHPEIGKRIVGRATGSLPKSPAVKQAAVIELCTREESARLLAQKAGVSRPTLYNWKNQLLGREAPASMKRQKKPAPDSERAKLEQQVESLRRDVRQLQLEHDILKKANELIKKEWASSRNS</sequence>
<name>A0A1I7EA96_9BURK</name>
<dbReference type="GO" id="GO:0006313">
    <property type="term" value="P:DNA transposition"/>
    <property type="evidence" value="ECO:0007669"/>
    <property type="project" value="InterPro"/>
</dbReference>
<dbReference type="InterPro" id="IPR051839">
    <property type="entry name" value="RD_transcriptional_regulator"/>
</dbReference>
<dbReference type="AlphaFoldDB" id="A0A1I7EA96"/>
<dbReference type="GO" id="GO:0003677">
    <property type="term" value="F:DNA binding"/>
    <property type="evidence" value="ECO:0007669"/>
    <property type="project" value="InterPro"/>
</dbReference>
<dbReference type="Pfam" id="PF01527">
    <property type="entry name" value="HTH_Tnp_1"/>
    <property type="match status" value="1"/>
</dbReference>
<dbReference type="PANTHER" id="PTHR33215">
    <property type="entry name" value="PROTEIN DISTAL ANTENNA"/>
    <property type="match status" value="1"/>
</dbReference>
<dbReference type="EMBL" id="FPBH01000015">
    <property type="protein sequence ID" value="SFU20857.1"/>
    <property type="molecule type" value="Genomic_DNA"/>
</dbReference>
<dbReference type="PANTHER" id="PTHR33215:SF13">
    <property type="entry name" value="PROTEIN DISTAL ANTENNA"/>
    <property type="match status" value="1"/>
</dbReference>
<reference evidence="2 3" key="1">
    <citation type="submission" date="2016-10" db="EMBL/GenBank/DDBJ databases">
        <authorList>
            <person name="de Groot N.N."/>
        </authorList>
    </citation>
    <scope>NUCLEOTIDE SEQUENCE [LARGE SCALE GENOMIC DNA]</scope>
    <source>
        <strain evidence="2 3">LMG 27731</strain>
    </source>
</reference>
<dbReference type="SUPFAM" id="SSF46689">
    <property type="entry name" value="Homeodomain-like"/>
    <property type="match status" value="1"/>
</dbReference>